<dbReference type="OrthoDB" id="9790554at2"/>
<dbReference type="EMBL" id="SNYM01000017">
    <property type="protein sequence ID" value="TDQ45815.1"/>
    <property type="molecule type" value="Genomic_DNA"/>
</dbReference>
<proteinExistence type="inferred from homology"/>
<name>A0A4R6UL13_9GAMM</name>
<dbReference type="PROSITE" id="PS51353">
    <property type="entry name" value="ARSC"/>
    <property type="match status" value="1"/>
</dbReference>
<dbReference type="NCBIfam" id="TIGR00014">
    <property type="entry name" value="arsC"/>
    <property type="match status" value="1"/>
</dbReference>
<keyword evidence="6" id="KW-1185">Reference proteome</keyword>
<dbReference type="AlphaFoldDB" id="A0A4R6UL13"/>
<dbReference type="InterPro" id="IPR006659">
    <property type="entry name" value="Arsenate_reductase"/>
</dbReference>
<dbReference type="CDD" id="cd03034">
    <property type="entry name" value="ArsC_ArsC"/>
    <property type="match status" value="1"/>
</dbReference>
<dbReference type="InterPro" id="IPR036249">
    <property type="entry name" value="Thioredoxin-like_sf"/>
</dbReference>
<dbReference type="PANTHER" id="PTHR30041:SF4">
    <property type="entry name" value="ARSENATE REDUCTASE"/>
    <property type="match status" value="1"/>
</dbReference>
<dbReference type="EC" id="1.20.4.1" evidence="4"/>
<accession>A0A4R6UL13</accession>
<keyword evidence="2 4" id="KW-0560">Oxidoreductase</keyword>
<comment type="caution">
    <text evidence="5">The sequence shown here is derived from an EMBL/GenBank/DDBJ whole genome shotgun (WGS) entry which is preliminary data.</text>
</comment>
<evidence type="ECO:0000313" key="5">
    <source>
        <dbReference type="EMBL" id="TDQ45815.1"/>
    </source>
</evidence>
<evidence type="ECO:0000256" key="2">
    <source>
        <dbReference type="ARBA" id="ARBA00023002"/>
    </source>
</evidence>
<evidence type="ECO:0000256" key="1">
    <source>
        <dbReference type="ARBA" id="ARBA00007198"/>
    </source>
</evidence>
<evidence type="ECO:0000256" key="3">
    <source>
        <dbReference type="PROSITE-ProRule" id="PRU01282"/>
    </source>
</evidence>
<dbReference type="Gene3D" id="3.40.30.10">
    <property type="entry name" value="Glutaredoxin"/>
    <property type="match status" value="1"/>
</dbReference>
<evidence type="ECO:0000256" key="4">
    <source>
        <dbReference type="RuleBase" id="RU362029"/>
    </source>
</evidence>
<dbReference type="Pfam" id="PF03960">
    <property type="entry name" value="ArsC"/>
    <property type="match status" value="1"/>
</dbReference>
<gene>
    <name evidence="5" type="ORF">EV696_11748</name>
</gene>
<dbReference type="Proteomes" id="UP000295375">
    <property type="component" value="Unassembled WGS sequence"/>
</dbReference>
<dbReference type="GO" id="GO:0008794">
    <property type="term" value="F:arsenate reductase (glutaredoxin) activity"/>
    <property type="evidence" value="ECO:0007669"/>
    <property type="project" value="UniProtKB-UniRule"/>
</dbReference>
<organism evidence="5 6">
    <name type="scientific">Permianibacter aggregans</name>
    <dbReference type="NCBI Taxonomy" id="1510150"/>
    <lineage>
        <taxon>Bacteria</taxon>
        <taxon>Pseudomonadati</taxon>
        <taxon>Pseudomonadota</taxon>
        <taxon>Gammaproteobacteria</taxon>
        <taxon>Pseudomonadales</taxon>
        <taxon>Pseudomonadaceae</taxon>
        <taxon>Permianibacter</taxon>
    </lineage>
</organism>
<reference evidence="5 6" key="1">
    <citation type="submission" date="2019-03" db="EMBL/GenBank/DDBJ databases">
        <title>Genomic Encyclopedia of Type Strains, Phase IV (KMG-IV): sequencing the most valuable type-strain genomes for metagenomic binning, comparative biology and taxonomic classification.</title>
        <authorList>
            <person name="Goeker M."/>
        </authorList>
    </citation>
    <scope>NUCLEOTIDE SEQUENCE [LARGE SCALE GENOMIC DNA]</scope>
    <source>
        <strain evidence="5 6">DSM 103792</strain>
    </source>
</reference>
<dbReference type="InterPro" id="IPR006660">
    <property type="entry name" value="Arsenate_reductase-like"/>
</dbReference>
<dbReference type="RefSeq" id="WP_133592394.1">
    <property type="nucleotide sequence ID" value="NZ_CP037953.1"/>
</dbReference>
<protein>
    <recommendedName>
        <fullName evidence="4">Arsenate reductase</fullName>
        <ecNumber evidence="4">1.20.4.1</ecNumber>
    </recommendedName>
</protein>
<dbReference type="SUPFAM" id="SSF52833">
    <property type="entry name" value="Thioredoxin-like"/>
    <property type="match status" value="1"/>
</dbReference>
<dbReference type="PANTHER" id="PTHR30041">
    <property type="entry name" value="ARSENATE REDUCTASE"/>
    <property type="match status" value="1"/>
</dbReference>
<comment type="catalytic activity">
    <reaction evidence="4">
        <text>[glutaredoxin]-dithiol + arsenate + glutathione + H(+) = glutathionyl-S-S-[glutaredoxin] + arsenite + H2O</text>
        <dbReference type="Rhea" id="RHEA:22016"/>
        <dbReference type="Rhea" id="RHEA-COMP:10729"/>
        <dbReference type="Rhea" id="RHEA-COMP:17668"/>
        <dbReference type="ChEBI" id="CHEBI:15377"/>
        <dbReference type="ChEBI" id="CHEBI:15378"/>
        <dbReference type="ChEBI" id="CHEBI:29242"/>
        <dbReference type="ChEBI" id="CHEBI:29950"/>
        <dbReference type="ChEBI" id="CHEBI:48597"/>
        <dbReference type="ChEBI" id="CHEBI:57925"/>
        <dbReference type="ChEBI" id="CHEBI:146199"/>
        <dbReference type="EC" id="1.20.4.1"/>
    </reaction>
</comment>
<evidence type="ECO:0000313" key="6">
    <source>
        <dbReference type="Proteomes" id="UP000295375"/>
    </source>
</evidence>
<sequence>MTWTIYHHSRCSKSRETLALLEQLGIKADIVEYQKNPPSIATLKTLRQQLGVEVRDMFRQKEALFSELGLRKPTLTDDQLFAALHQHPALLERPIVSNGQRAVFGRPPENVRTLL</sequence>
<comment type="similarity">
    <text evidence="1 3 4">Belongs to the ArsC family.</text>
</comment>